<dbReference type="SUPFAM" id="SSF48371">
    <property type="entry name" value="ARM repeat"/>
    <property type="match status" value="1"/>
</dbReference>
<evidence type="ECO:0008006" key="5">
    <source>
        <dbReference type="Google" id="ProtNLM"/>
    </source>
</evidence>
<dbReference type="GO" id="GO:0043539">
    <property type="term" value="F:protein serine/threonine kinase activator activity"/>
    <property type="evidence" value="ECO:0007669"/>
    <property type="project" value="TreeGrafter"/>
</dbReference>
<dbReference type="Proteomes" id="UP000271098">
    <property type="component" value="Unassembled WGS sequence"/>
</dbReference>
<accession>A0A3P7QUV0</accession>
<dbReference type="SMART" id="SM01303">
    <property type="entry name" value="RasGEF_N_2"/>
    <property type="match status" value="1"/>
</dbReference>
<reference evidence="3 4" key="1">
    <citation type="submission" date="2018-11" db="EMBL/GenBank/DDBJ databases">
        <authorList>
            <consortium name="Pathogen Informatics"/>
        </authorList>
    </citation>
    <scope>NUCLEOTIDE SEQUENCE [LARGE SCALE GENOMIC DNA]</scope>
</reference>
<organism evidence="3 4">
    <name type="scientific">Gongylonema pulchrum</name>
    <dbReference type="NCBI Taxonomy" id="637853"/>
    <lineage>
        <taxon>Eukaryota</taxon>
        <taxon>Metazoa</taxon>
        <taxon>Ecdysozoa</taxon>
        <taxon>Nematoda</taxon>
        <taxon>Chromadorea</taxon>
        <taxon>Rhabditida</taxon>
        <taxon>Spirurina</taxon>
        <taxon>Spiruromorpha</taxon>
        <taxon>Spiruroidea</taxon>
        <taxon>Gongylonematidae</taxon>
        <taxon>Gongylonema</taxon>
    </lineage>
</organism>
<dbReference type="InterPro" id="IPR029451">
    <property type="entry name" value="RICTOR_M"/>
</dbReference>
<dbReference type="InterPro" id="IPR028268">
    <property type="entry name" value="Pianissimo_fam"/>
</dbReference>
<name>A0A3P7QUV0_9BILA</name>
<evidence type="ECO:0000313" key="4">
    <source>
        <dbReference type="Proteomes" id="UP000271098"/>
    </source>
</evidence>
<evidence type="ECO:0000259" key="2">
    <source>
        <dbReference type="Pfam" id="PF14666"/>
    </source>
</evidence>
<dbReference type="GO" id="GO:0031932">
    <property type="term" value="C:TORC2 complex"/>
    <property type="evidence" value="ECO:0007669"/>
    <property type="project" value="InterPro"/>
</dbReference>
<dbReference type="GO" id="GO:0051897">
    <property type="term" value="P:positive regulation of phosphatidylinositol 3-kinase/protein kinase B signal transduction"/>
    <property type="evidence" value="ECO:0007669"/>
    <property type="project" value="TreeGrafter"/>
</dbReference>
<evidence type="ECO:0000313" key="3">
    <source>
        <dbReference type="EMBL" id="VDN35672.1"/>
    </source>
</evidence>
<sequence>MVKETSNVEYIKLIVSCLDYTADDSLARVILHTALTSSIEAGRKWATRFLGILASHEVDHFVDWGMKLMIAQLADPSAKVIRHTLRLLHRWIPQYPGSIHLIKDIQFETFGSAGTLLKAHLFADEVFVKSNLSESLVALDHWKKEFNLHYVTIIEEDVRVALLNAKRSLDGRFARASSERSAKFGVAMPVHLYGQLAQHETGRDILLKTGEADRLLDLLRDSPVPLDVHETSEIKSALYALGHIAAVVDPKEESEGQEEVEVKDACL</sequence>
<gene>
    <name evidence="3" type="ORF">GPUH_LOCUS20271</name>
</gene>
<dbReference type="EMBL" id="UYRT01090094">
    <property type="protein sequence ID" value="VDN35672.1"/>
    <property type="molecule type" value="Genomic_DNA"/>
</dbReference>
<dbReference type="Pfam" id="PF14666">
    <property type="entry name" value="RICTOR_M"/>
    <property type="match status" value="1"/>
</dbReference>
<protein>
    <recommendedName>
        <fullName evidence="5">RICTOR_V domain-containing protein</fullName>
    </recommendedName>
</protein>
<proteinExistence type="predicted"/>
<keyword evidence="4" id="KW-1185">Reference proteome</keyword>
<feature type="domain" description="Rapamycin-insensitive companion of mTOR middle" evidence="2">
    <location>
        <begin position="1"/>
        <end position="53"/>
    </location>
</feature>
<dbReference type="OrthoDB" id="271111at2759"/>
<dbReference type="PANTHER" id="PTHR13298:SF11">
    <property type="entry name" value="RAPAMYCIN-INSENSITIVE COMPANION OF MTOR"/>
    <property type="match status" value="1"/>
</dbReference>
<dbReference type="AlphaFoldDB" id="A0A3P7QUV0"/>
<evidence type="ECO:0000259" key="1">
    <source>
        <dbReference type="Pfam" id="PF14663"/>
    </source>
</evidence>
<dbReference type="Pfam" id="PF14663">
    <property type="entry name" value="RasGEF_N_2"/>
    <property type="match status" value="1"/>
</dbReference>
<feature type="domain" description="Rapamycin-insensitive companion of mTOR" evidence="1">
    <location>
        <begin position="61"/>
        <end position="161"/>
    </location>
</feature>
<dbReference type="InterPro" id="IPR029453">
    <property type="entry name" value="Rictor_IV"/>
</dbReference>
<dbReference type="PANTHER" id="PTHR13298">
    <property type="entry name" value="CYTOSOLIC REGULATOR PIANISSIMO"/>
    <property type="match status" value="1"/>
</dbReference>
<dbReference type="InterPro" id="IPR016024">
    <property type="entry name" value="ARM-type_fold"/>
</dbReference>
<dbReference type="GO" id="GO:0038203">
    <property type="term" value="P:TORC2 signaling"/>
    <property type="evidence" value="ECO:0007669"/>
    <property type="project" value="TreeGrafter"/>
</dbReference>